<keyword evidence="5 12" id="KW-0812">Transmembrane</keyword>
<reference evidence="14" key="1">
    <citation type="journal article" date="2021" name="Microbiology">
        <title>Metagenomic Analysis of the Microbial Community in the Underground Coal Fire Area (Kemerovo Region, Russia) Revealed Predominance of Thermophilic Members of the Phyla Deinococcus-thermus, Aquificae, and Firmicutes.</title>
        <authorList>
            <person name="Kadnikov V."/>
            <person name="Mardanov A.V."/>
            <person name="Beletsky A.V."/>
            <person name="Karnachuk O.V."/>
            <person name="Ravin N.V."/>
        </authorList>
    </citation>
    <scope>NUCLEOTIDE SEQUENCE</scope>
    <source>
        <strain evidence="14">RBS10-49</strain>
    </source>
</reference>
<evidence type="ECO:0000256" key="12">
    <source>
        <dbReference type="SAM" id="Phobius"/>
    </source>
</evidence>
<evidence type="ECO:0000256" key="5">
    <source>
        <dbReference type="ARBA" id="ARBA00022692"/>
    </source>
</evidence>
<feature type="transmembrane region" description="Helical" evidence="12">
    <location>
        <begin position="120"/>
        <end position="138"/>
    </location>
</feature>
<dbReference type="Gene3D" id="1.20.1250.20">
    <property type="entry name" value="MFS general substrate transporter like domains"/>
    <property type="match status" value="2"/>
</dbReference>
<dbReference type="PANTHER" id="PTHR43045">
    <property type="entry name" value="SHIKIMATE TRANSPORTER"/>
    <property type="match status" value="1"/>
</dbReference>
<feature type="transmembrane region" description="Helical" evidence="12">
    <location>
        <begin position="144"/>
        <end position="173"/>
    </location>
</feature>
<dbReference type="PANTHER" id="PTHR43045:SF1">
    <property type="entry name" value="SHIKIMATE TRANSPORTER"/>
    <property type="match status" value="1"/>
</dbReference>
<dbReference type="EMBL" id="JAHHQF010000043">
    <property type="protein sequence ID" value="MBT9281730.1"/>
    <property type="molecule type" value="Genomic_DNA"/>
</dbReference>
<keyword evidence="7 12" id="KW-1133">Transmembrane helix</keyword>
<dbReference type="AlphaFoldDB" id="A0A947CXM8"/>
<dbReference type="GO" id="GO:0005886">
    <property type="term" value="C:plasma membrane"/>
    <property type="evidence" value="ECO:0007669"/>
    <property type="project" value="UniProtKB-SubCell"/>
</dbReference>
<evidence type="ECO:0000256" key="2">
    <source>
        <dbReference type="ARBA" id="ARBA00008240"/>
    </source>
</evidence>
<comment type="function">
    <text evidence="9">May be a proton symporter involved in the uptake of osmolytes such as proline and glycine betaine.</text>
</comment>
<comment type="caution">
    <text evidence="14">The sequence shown here is derived from an EMBL/GenBank/DDBJ whole genome shotgun (WGS) entry which is preliminary data.</text>
</comment>
<feature type="transmembrane region" description="Helical" evidence="12">
    <location>
        <begin position="308"/>
        <end position="327"/>
    </location>
</feature>
<evidence type="ECO:0000256" key="4">
    <source>
        <dbReference type="ARBA" id="ARBA00022475"/>
    </source>
</evidence>
<dbReference type="GO" id="GO:0015293">
    <property type="term" value="F:symporter activity"/>
    <property type="evidence" value="ECO:0007669"/>
    <property type="project" value="UniProtKB-KW"/>
</dbReference>
<keyword evidence="4" id="KW-1003">Cell membrane</keyword>
<evidence type="ECO:0000256" key="1">
    <source>
        <dbReference type="ARBA" id="ARBA00004651"/>
    </source>
</evidence>
<evidence type="ECO:0000256" key="9">
    <source>
        <dbReference type="ARBA" id="ARBA00037295"/>
    </source>
</evidence>
<protein>
    <recommendedName>
        <fullName evidence="10">Putative proline/betaine transporter</fullName>
    </recommendedName>
</protein>
<dbReference type="Proteomes" id="UP000748108">
    <property type="component" value="Unassembled WGS sequence"/>
</dbReference>
<feature type="transmembrane region" description="Helical" evidence="12">
    <location>
        <begin position="285"/>
        <end position="302"/>
    </location>
</feature>
<dbReference type="FunFam" id="1.20.1250.20:FF:000001">
    <property type="entry name" value="Dicarboxylate MFS transporter"/>
    <property type="match status" value="1"/>
</dbReference>
<dbReference type="InterPro" id="IPR005829">
    <property type="entry name" value="Sugar_transporter_CS"/>
</dbReference>
<evidence type="ECO:0000256" key="6">
    <source>
        <dbReference type="ARBA" id="ARBA00022847"/>
    </source>
</evidence>
<organism evidence="14 15">
    <name type="scientific">Hydrogenibacillus schlegelii</name>
    <name type="common">Bacillus schlegelii</name>
    <dbReference type="NCBI Taxonomy" id="1484"/>
    <lineage>
        <taxon>Bacteria</taxon>
        <taxon>Bacillati</taxon>
        <taxon>Bacillota</taxon>
        <taxon>Bacilli</taxon>
        <taxon>Bacillales</taxon>
        <taxon>Bacillales Family X. Incertae Sedis</taxon>
        <taxon>Hydrogenibacillus</taxon>
    </lineage>
</organism>
<dbReference type="PROSITE" id="PS50850">
    <property type="entry name" value="MFS"/>
    <property type="match status" value="1"/>
</dbReference>
<feature type="domain" description="Major facilitator superfamily (MFS) profile" evidence="13">
    <location>
        <begin position="47"/>
        <end position="456"/>
    </location>
</feature>
<keyword evidence="8 12" id="KW-0472">Membrane</keyword>
<accession>A0A947CXM8</accession>
<comment type="subcellular location">
    <subcellularLocation>
        <location evidence="1">Cell membrane</location>
        <topology evidence="1">Multi-pass membrane protein</topology>
    </subcellularLocation>
</comment>
<feature type="transmembrane region" description="Helical" evidence="12">
    <location>
        <begin position="339"/>
        <end position="357"/>
    </location>
</feature>
<evidence type="ECO:0000256" key="8">
    <source>
        <dbReference type="ARBA" id="ARBA00023136"/>
    </source>
</evidence>
<dbReference type="PROSITE" id="PS00217">
    <property type="entry name" value="SUGAR_TRANSPORT_2"/>
    <property type="match status" value="1"/>
</dbReference>
<keyword evidence="3" id="KW-0813">Transport</keyword>
<name>A0A947CXM8_HYDSH</name>
<feature type="compositionally biased region" description="Basic residues" evidence="11">
    <location>
        <begin position="1"/>
        <end position="11"/>
    </location>
</feature>
<gene>
    <name evidence="14" type="ORF">KM312_03585</name>
</gene>
<evidence type="ECO:0000256" key="7">
    <source>
        <dbReference type="ARBA" id="ARBA00022989"/>
    </source>
</evidence>
<feature type="transmembrane region" description="Helical" evidence="12">
    <location>
        <begin position="219"/>
        <end position="240"/>
    </location>
</feature>
<evidence type="ECO:0000313" key="14">
    <source>
        <dbReference type="EMBL" id="MBT9281730.1"/>
    </source>
</evidence>
<feature type="transmembrane region" description="Helical" evidence="12">
    <location>
        <begin position="194"/>
        <end position="213"/>
    </location>
</feature>
<feature type="transmembrane region" description="Helical" evidence="12">
    <location>
        <begin position="430"/>
        <end position="451"/>
    </location>
</feature>
<feature type="transmembrane region" description="Helical" evidence="12">
    <location>
        <begin position="363"/>
        <end position="382"/>
    </location>
</feature>
<dbReference type="Pfam" id="PF07690">
    <property type="entry name" value="MFS_1"/>
    <property type="match status" value="1"/>
</dbReference>
<proteinExistence type="inferred from homology"/>
<dbReference type="InterPro" id="IPR036259">
    <property type="entry name" value="MFS_trans_sf"/>
</dbReference>
<dbReference type="CDD" id="cd17369">
    <property type="entry name" value="MFS_ShiA_like"/>
    <property type="match status" value="1"/>
</dbReference>
<evidence type="ECO:0000313" key="15">
    <source>
        <dbReference type="Proteomes" id="UP000748108"/>
    </source>
</evidence>
<evidence type="ECO:0000256" key="10">
    <source>
        <dbReference type="ARBA" id="ARBA00039918"/>
    </source>
</evidence>
<comment type="similarity">
    <text evidence="2">Belongs to the major facilitator superfamily. Metabolite:H+ Symporter (MHS) family (TC 2.A.1.6) family.</text>
</comment>
<feature type="transmembrane region" description="Helical" evidence="12">
    <location>
        <begin position="403"/>
        <end position="424"/>
    </location>
</feature>
<keyword evidence="6" id="KW-0769">Symport</keyword>
<feature type="region of interest" description="Disordered" evidence="11">
    <location>
        <begin position="1"/>
        <end position="20"/>
    </location>
</feature>
<feature type="transmembrane region" description="Helical" evidence="12">
    <location>
        <begin position="84"/>
        <end position="108"/>
    </location>
</feature>
<sequence length="460" mass="49885">MQRTPISRRGRSPGGPSCAWRKEENPVTLETLPSLDAAEMARQRRRAAISSVIGTTIEWYDFFLYGTMAALVFPQLFFPKGDPYVALMQSFTTFALGFVARPVGAAIFGHYGDRLGRKTTLVVTLLLMGLATAFIGLMPTYDAVGLWAAVIVTVLRLIQGIGIGGEWGGAILLSMEWGDERRRGLMASLPQMGVPFGLLLSSIVTTLTIAATGDAFGTWGWRIPFLLSLILVAVGLYVRLKVYESPLFQKALAQKAISRVPVGEVLVKHPGEIVWSMLARVVENGSFYIFVTFIIGYGTTYLGMDKSVFVNATIVAALANMTAIAFFGHLSDRFGRKRTYLIGVVLMILWAFPYYALVNTKSVGLIFLATIIAMFLHGILYGPQAALIAENFPTRLRYSGASLGYQLTAIIAGGPAPLVSTWLLKTAGSSTAISLYVIVLGLISLAGTAMLKDRTEAPLE</sequence>
<evidence type="ECO:0000256" key="11">
    <source>
        <dbReference type="SAM" id="MobiDB-lite"/>
    </source>
</evidence>
<dbReference type="InterPro" id="IPR020846">
    <property type="entry name" value="MFS_dom"/>
</dbReference>
<evidence type="ECO:0000259" key="13">
    <source>
        <dbReference type="PROSITE" id="PS50850"/>
    </source>
</evidence>
<dbReference type="InterPro" id="IPR011701">
    <property type="entry name" value="MFS"/>
</dbReference>
<evidence type="ECO:0000256" key="3">
    <source>
        <dbReference type="ARBA" id="ARBA00022448"/>
    </source>
</evidence>
<dbReference type="SUPFAM" id="SSF103473">
    <property type="entry name" value="MFS general substrate transporter"/>
    <property type="match status" value="1"/>
</dbReference>
<feature type="transmembrane region" description="Helical" evidence="12">
    <location>
        <begin position="59"/>
        <end position="78"/>
    </location>
</feature>